<dbReference type="AlphaFoldDB" id="A0A914KXH5"/>
<feature type="region of interest" description="Disordered" evidence="1">
    <location>
        <begin position="1"/>
        <end position="251"/>
    </location>
</feature>
<evidence type="ECO:0000313" key="3">
    <source>
        <dbReference type="WBParaSite" id="Minc3s00159g06375"/>
    </source>
</evidence>
<feature type="compositionally biased region" description="Low complexity" evidence="1">
    <location>
        <begin position="138"/>
        <end position="151"/>
    </location>
</feature>
<evidence type="ECO:0000256" key="1">
    <source>
        <dbReference type="SAM" id="MobiDB-lite"/>
    </source>
</evidence>
<feature type="compositionally biased region" description="Polar residues" evidence="1">
    <location>
        <begin position="8"/>
        <end position="24"/>
    </location>
</feature>
<protein>
    <submittedName>
        <fullName evidence="3">Uncharacterized protein</fullName>
    </submittedName>
</protein>
<sequence length="251" mass="27561">MHPKNSQDKIQNTQQHRSNNPQTTEGKKLEAIKHPSPSQPPPKRGNIIAVANPTLEKAEGEETSSDAQRNHLESQNNFQKSSKDSQKDGFTIQIGSFEVKIPKAKIEQKTNSESSISENDKKVDLNKGKEIEVKDVVNISSGSNISSNSEIPMDKIKQGFNSESSTSKSVEKEKLDKGKQTEEEEDLSSNSDTSETTSSSDSSHSGLNVEGSNTSSTRQSLPKMILNEFGLLENPDIITNVPDPDNRKKPT</sequence>
<feature type="compositionally biased region" description="Basic and acidic residues" evidence="1">
    <location>
        <begin position="118"/>
        <end position="135"/>
    </location>
</feature>
<feature type="compositionally biased region" description="Polar residues" evidence="1">
    <location>
        <begin position="210"/>
        <end position="220"/>
    </location>
</feature>
<feature type="compositionally biased region" description="Low complexity" evidence="1">
    <location>
        <begin position="188"/>
        <end position="205"/>
    </location>
</feature>
<organism evidence="2 3">
    <name type="scientific">Meloidogyne incognita</name>
    <name type="common">Southern root-knot nematode worm</name>
    <name type="synonym">Oxyuris incognita</name>
    <dbReference type="NCBI Taxonomy" id="6306"/>
    <lineage>
        <taxon>Eukaryota</taxon>
        <taxon>Metazoa</taxon>
        <taxon>Ecdysozoa</taxon>
        <taxon>Nematoda</taxon>
        <taxon>Chromadorea</taxon>
        <taxon>Rhabditida</taxon>
        <taxon>Tylenchina</taxon>
        <taxon>Tylenchomorpha</taxon>
        <taxon>Tylenchoidea</taxon>
        <taxon>Meloidogynidae</taxon>
        <taxon>Meloidogyninae</taxon>
        <taxon>Meloidogyne</taxon>
        <taxon>Meloidogyne incognita group</taxon>
    </lineage>
</organism>
<keyword evidence="2" id="KW-1185">Reference proteome</keyword>
<reference evidence="3" key="1">
    <citation type="submission" date="2022-11" db="UniProtKB">
        <authorList>
            <consortium name="WormBaseParasite"/>
        </authorList>
    </citation>
    <scope>IDENTIFICATION</scope>
</reference>
<proteinExistence type="predicted"/>
<evidence type="ECO:0000313" key="2">
    <source>
        <dbReference type="Proteomes" id="UP000887563"/>
    </source>
</evidence>
<feature type="compositionally biased region" description="Basic and acidic residues" evidence="1">
    <location>
        <begin position="100"/>
        <end position="110"/>
    </location>
</feature>
<dbReference type="WBParaSite" id="Minc3s00159g06375">
    <property type="protein sequence ID" value="Minc3s00159g06375"/>
    <property type="gene ID" value="Minc3s00159g06375"/>
</dbReference>
<name>A0A914KXH5_MELIC</name>
<feature type="compositionally biased region" description="Basic and acidic residues" evidence="1">
    <location>
        <begin position="169"/>
        <end position="181"/>
    </location>
</feature>
<dbReference type="Proteomes" id="UP000887563">
    <property type="component" value="Unplaced"/>
</dbReference>
<accession>A0A914KXH5</accession>